<comment type="caution">
    <text evidence="1">The sequence shown here is derived from an EMBL/GenBank/DDBJ whole genome shotgun (WGS) entry which is preliminary data.</text>
</comment>
<name>A0A538S7M8_UNCEI</name>
<sequence>MAVTALFFVNGCTSTSTRADLRVVSVNGNATFYSDLLNEVDTSKVYIPIDQVNVTFTNTPHDGSNPVNAGTPFSDIVVDHYKVTYDNSVYSPIEGGMNVVVSSGSTADAAITISNPSEKGALLGTLTTTVTSTARIDFSGYVRTTGNFGDRVYATAYLTVQVDNFGDVKP</sequence>
<evidence type="ECO:0000313" key="2">
    <source>
        <dbReference type="Proteomes" id="UP000316292"/>
    </source>
</evidence>
<accession>A0A538S7M8</accession>
<dbReference type="Proteomes" id="UP000316292">
    <property type="component" value="Unassembled WGS sequence"/>
</dbReference>
<dbReference type="AlphaFoldDB" id="A0A538S7M8"/>
<organism evidence="1 2">
    <name type="scientific">Eiseniibacteriota bacterium</name>
    <dbReference type="NCBI Taxonomy" id="2212470"/>
    <lineage>
        <taxon>Bacteria</taxon>
        <taxon>Candidatus Eiseniibacteriota</taxon>
    </lineage>
</organism>
<gene>
    <name evidence="1" type="ORF">E6K71_10105</name>
</gene>
<proteinExistence type="predicted"/>
<evidence type="ECO:0000313" key="1">
    <source>
        <dbReference type="EMBL" id="TMQ47375.1"/>
    </source>
</evidence>
<reference evidence="1 2" key="1">
    <citation type="journal article" date="2019" name="Nat. Microbiol.">
        <title>Mediterranean grassland soil C-N compound turnover is dependent on rainfall and depth, and is mediated by genomically divergent microorganisms.</title>
        <authorList>
            <person name="Diamond S."/>
            <person name="Andeer P.F."/>
            <person name="Li Z."/>
            <person name="Crits-Christoph A."/>
            <person name="Burstein D."/>
            <person name="Anantharaman K."/>
            <person name="Lane K.R."/>
            <person name="Thomas B.C."/>
            <person name="Pan C."/>
            <person name="Northen T.R."/>
            <person name="Banfield J.F."/>
        </authorList>
    </citation>
    <scope>NUCLEOTIDE SEQUENCE [LARGE SCALE GENOMIC DNA]</scope>
    <source>
        <strain evidence="1">WS_1</strain>
    </source>
</reference>
<dbReference type="EMBL" id="VBOR01000113">
    <property type="protein sequence ID" value="TMQ47375.1"/>
    <property type="molecule type" value="Genomic_DNA"/>
</dbReference>
<protein>
    <submittedName>
        <fullName evidence="1">Uncharacterized protein</fullName>
    </submittedName>
</protein>